<evidence type="ECO:0000313" key="1">
    <source>
        <dbReference type="EMBL" id="BAL73607.1"/>
    </source>
</evidence>
<evidence type="ECO:0000313" key="2">
    <source>
        <dbReference type="Proteomes" id="UP000007886"/>
    </source>
</evidence>
<sequence>MNWWAGYAFRVPDALQRATLLRRAGTTVSFIAVERWAAQQCTTSWRTASGAREQCYSHSS</sequence>
<keyword evidence="2" id="KW-1185">Reference proteome</keyword>
<dbReference type="KEGG" id="brs:S23_03840"/>
<dbReference type="Proteomes" id="UP000007886">
    <property type="component" value="Chromosome"/>
</dbReference>
<protein>
    <submittedName>
        <fullName evidence="1">Uncharacterized protein</fullName>
    </submittedName>
</protein>
<gene>
    <name evidence="1" type="ORF">S23_03840</name>
</gene>
<organism evidence="1 2">
    <name type="scientific">Bradyrhizobium cosmicum</name>
    <dbReference type="NCBI Taxonomy" id="1404864"/>
    <lineage>
        <taxon>Bacteria</taxon>
        <taxon>Pseudomonadati</taxon>
        <taxon>Pseudomonadota</taxon>
        <taxon>Alphaproteobacteria</taxon>
        <taxon>Hyphomicrobiales</taxon>
        <taxon>Nitrobacteraceae</taxon>
        <taxon>Bradyrhizobium</taxon>
    </lineage>
</organism>
<dbReference type="AlphaFoldDB" id="A0AAI8M852"/>
<reference evidence="1 2" key="1">
    <citation type="journal article" date="2012" name="Microbes Environ.">
        <title>Complete genome sequence of Bradyrhizobium sp. S23321: insights into symbiosis evolution in soil oligotrophs.</title>
        <authorList>
            <person name="Okubo T."/>
            <person name="Tsukui T."/>
            <person name="Maita H."/>
            <person name="Okamoto S."/>
            <person name="Oshima K."/>
            <person name="Fujisawa T."/>
            <person name="Saito A."/>
            <person name="Futamata H."/>
            <person name="Hattori R."/>
            <person name="Shimomura Y."/>
            <person name="Haruta S."/>
            <person name="Morimoto S."/>
            <person name="Wang Y."/>
            <person name="Sakai Y."/>
            <person name="Hattori M."/>
            <person name="Aizawa S."/>
            <person name="Nagashima K.V.P."/>
            <person name="Masuda S."/>
            <person name="Hattori T."/>
            <person name="Yamashita A."/>
            <person name="Bao Z."/>
            <person name="Hayatsu M."/>
            <person name="Kajiya-Kanegae H."/>
            <person name="Yoshinaga I."/>
            <person name="Sakamoto K."/>
            <person name="Toyota K."/>
            <person name="Nakao M."/>
            <person name="Kohara M."/>
            <person name="Anda M."/>
            <person name="Niwa R."/>
            <person name="Jung-Hwan P."/>
            <person name="Sameshima-Saito R."/>
            <person name="Tokuda S."/>
            <person name="Yamamoto S."/>
            <person name="Yamamoto S."/>
            <person name="Yokoyama T."/>
            <person name="Akutsu T."/>
            <person name="Nakamura Y."/>
            <person name="Nakahira-Yanaka Y."/>
            <person name="Takada Hoshino Y."/>
            <person name="Hirakawa H."/>
            <person name="Mitsui H."/>
            <person name="Terasawa K."/>
            <person name="Itakura M."/>
            <person name="Sato S."/>
            <person name="Ikeda-Ohtsubo W."/>
            <person name="Sakakura N."/>
            <person name="Kaminuma E."/>
            <person name="Minamisawa K."/>
        </authorList>
    </citation>
    <scope>NUCLEOTIDE SEQUENCE [LARGE SCALE GENOMIC DNA]</scope>
    <source>
        <strain evidence="1 2">S23321</strain>
    </source>
</reference>
<dbReference type="EMBL" id="AP012279">
    <property type="protein sequence ID" value="BAL73607.1"/>
    <property type="molecule type" value="Genomic_DNA"/>
</dbReference>
<accession>A0AAI8M852</accession>
<proteinExistence type="predicted"/>
<name>A0AAI8M852_9BRAD</name>